<organism evidence="8 9">
    <name type="scientific">Immersiella caudata</name>
    <dbReference type="NCBI Taxonomy" id="314043"/>
    <lineage>
        <taxon>Eukaryota</taxon>
        <taxon>Fungi</taxon>
        <taxon>Dikarya</taxon>
        <taxon>Ascomycota</taxon>
        <taxon>Pezizomycotina</taxon>
        <taxon>Sordariomycetes</taxon>
        <taxon>Sordariomycetidae</taxon>
        <taxon>Sordariales</taxon>
        <taxon>Lasiosphaeriaceae</taxon>
        <taxon>Immersiella</taxon>
    </lineage>
</organism>
<evidence type="ECO:0000256" key="2">
    <source>
        <dbReference type="ARBA" id="ARBA00023026"/>
    </source>
</evidence>
<dbReference type="EMBL" id="JAULSU010000002">
    <property type="protein sequence ID" value="KAK0627373.1"/>
    <property type="molecule type" value="Genomic_DNA"/>
</dbReference>
<feature type="domain" description="LysM" evidence="7">
    <location>
        <begin position="25"/>
        <end position="70"/>
    </location>
</feature>
<dbReference type="SUPFAM" id="SSF54106">
    <property type="entry name" value="LysM domain"/>
    <property type="match status" value="2"/>
</dbReference>
<protein>
    <submittedName>
        <fullName evidence="8">Uncharacterized protein</fullName>
    </submittedName>
</protein>
<dbReference type="InterPro" id="IPR052210">
    <property type="entry name" value="LysM1-like"/>
</dbReference>
<keyword evidence="4" id="KW-1015">Disulfide bond</keyword>
<name>A0AA39X4W4_9PEZI</name>
<sequence>MRLSLALATLRLLVLGASAADPCTLVVTARVGDTCASLSEFSGITVSQFIRANPGIASCNSLVSGAMYCVDPNYVVSTTSRAPAATNNPGGGASQLDVTVNGQCGGGLTCLGSAFGDCCSEHGWCGSSADHCGPKCQAAFGRCGSGGGSGVSTTAQPTGGNVAVTATVYVTTTLTAPALATATQIIRQTVSITVRENNGVATSTSTVLVTQSSLTFISSTVTTIRTITITDAKLCTARSANNVGVVPREAEATSAPKVTVVKAENNAPVYPSPTQPGTAPDCQTFYRVKHDDSCEDIVGRHAGAFGMQELYAWNRQLSGDCQGLWLGHWICVGV</sequence>
<dbReference type="CDD" id="cd11618">
    <property type="entry name" value="ChtBD1_1"/>
    <property type="match status" value="1"/>
</dbReference>
<dbReference type="AlphaFoldDB" id="A0AA39X4W4"/>
<dbReference type="Gene3D" id="3.10.350.10">
    <property type="entry name" value="LysM domain"/>
    <property type="match status" value="2"/>
</dbReference>
<dbReference type="InterPro" id="IPR001002">
    <property type="entry name" value="Chitin-bd_1"/>
</dbReference>
<reference evidence="8" key="1">
    <citation type="submission" date="2023-06" db="EMBL/GenBank/DDBJ databases">
        <title>Genome-scale phylogeny and comparative genomics of the fungal order Sordariales.</title>
        <authorList>
            <consortium name="Lawrence Berkeley National Laboratory"/>
            <person name="Hensen N."/>
            <person name="Bonometti L."/>
            <person name="Westerberg I."/>
            <person name="Brannstrom I.O."/>
            <person name="Guillou S."/>
            <person name="Cros-Aarteil S."/>
            <person name="Calhoun S."/>
            <person name="Haridas S."/>
            <person name="Kuo A."/>
            <person name="Mondo S."/>
            <person name="Pangilinan J."/>
            <person name="Riley R."/>
            <person name="Labutti K."/>
            <person name="Andreopoulos B."/>
            <person name="Lipzen A."/>
            <person name="Chen C."/>
            <person name="Yanf M."/>
            <person name="Daum C."/>
            <person name="Ng V."/>
            <person name="Clum A."/>
            <person name="Steindorff A."/>
            <person name="Ohm R."/>
            <person name="Martin F."/>
            <person name="Silar P."/>
            <person name="Natvig D."/>
            <person name="Lalanne C."/>
            <person name="Gautier V."/>
            <person name="Ament-Velasquez S.L."/>
            <person name="Kruys A."/>
            <person name="Hutchinson M.I."/>
            <person name="Powell A.J."/>
            <person name="Barry K."/>
            <person name="Miller A.N."/>
            <person name="Grigoriev I.V."/>
            <person name="Debuchy R."/>
            <person name="Gladieux P."/>
            <person name="Thoren M.H."/>
            <person name="Johannesson H."/>
        </authorList>
    </citation>
    <scope>NUCLEOTIDE SEQUENCE</scope>
    <source>
        <strain evidence="8">CBS 606.72</strain>
    </source>
</reference>
<feature type="disulfide bond" evidence="4">
    <location>
        <begin position="118"/>
        <end position="132"/>
    </location>
</feature>
<dbReference type="PANTHER" id="PTHR34997">
    <property type="entry name" value="AM15"/>
    <property type="match status" value="1"/>
</dbReference>
<dbReference type="PROSITE" id="PS51782">
    <property type="entry name" value="LYSM"/>
    <property type="match status" value="2"/>
</dbReference>
<dbReference type="Gene3D" id="3.30.60.10">
    <property type="entry name" value="Endochitinase-like"/>
    <property type="match status" value="1"/>
</dbReference>
<feature type="domain" description="Chitin-binding type-1" evidence="6">
    <location>
        <begin position="101"/>
        <end position="145"/>
    </location>
</feature>
<dbReference type="Proteomes" id="UP001175000">
    <property type="component" value="Unassembled WGS sequence"/>
</dbReference>
<dbReference type="SUPFAM" id="SSF57016">
    <property type="entry name" value="Plant lectins/antimicrobial peptides"/>
    <property type="match status" value="1"/>
</dbReference>
<dbReference type="InterPro" id="IPR036861">
    <property type="entry name" value="Endochitinase-like_sf"/>
</dbReference>
<dbReference type="PANTHER" id="PTHR34997:SF1">
    <property type="entry name" value="PEPTIDOGLYCAN-BINDING LYSIN DOMAIN"/>
    <property type="match status" value="1"/>
</dbReference>
<evidence type="ECO:0000256" key="5">
    <source>
        <dbReference type="SAM" id="SignalP"/>
    </source>
</evidence>
<dbReference type="InterPro" id="IPR018392">
    <property type="entry name" value="LysM"/>
</dbReference>
<evidence type="ECO:0000313" key="8">
    <source>
        <dbReference type="EMBL" id="KAK0627373.1"/>
    </source>
</evidence>
<feature type="disulfide bond" evidence="4">
    <location>
        <begin position="104"/>
        <end position="119"/>
    </location>
</feature>
<dbReference type="SMART" id="SM00257">
    <property type="entry name" value="LysM"/>
    <property type="match status" value="2"/>
</dbReference>
<feature type="chain" id="PRO_5041312969" evidence="5">
    <location>
        <begin position="20"/>
        <end position="334"/>
    </location>
</feature>
<keyword evidence="9" id="KW-1185">Reference proteome</keyword>
<evidence type="ECO:0000256" key="3">
    <source>
        <dbReference type="ARBA" id="ARBA00044955"/>
    </source>
</evidence>
<dbReference type="GO" id="GO:0008061">
    <property type="term" value="F:chitin binding"/>
    <property type="evidence" value="ECO:0007669"/>
    <property type="project" value="UniProtKB-UniRule"/>
</dbReference>
<evidence type="ECO:0000313" key="9">
    <source>
        <dbReference type="Proteomes" id="UP001175000"/>
    </source>
</evidence>
<dbReference type="InterPro" id="IPR036779">
    <property type="entry name" value="LysM_dom_sf"/>
</dbReference>
<evidence type="ECO:0000256" key="4">
    <source>
        <dbReference type="PROSITE-ProRule" id="PRU00261"/>
    </source>
</evidence>
<dbReference type="SMART" id="SM00270">
    <property type="entry name" value="ChtBD1"/>
    <property type="match status" value="1"/>
</dbReference>
<dbReference type="CDD" id="cd00118">
    <property type="entry name" value="LysM"/>
    <property type="match status" value="2"/>
</dbReference>
<feature type="signal peptide" evidence="5">
    <location>
        <begin position="1"/>
        <end position="19"/>
    </location>
</feature>
<evidence type="ECO:0000259" key="6">
    <source>
        <dbReference type="PROSITE" id="PS50941"/>
    </source>
</evidence>
<evidence type="ECO:0000259" key="7">
    <source>
        <dbReference type="PROSITE" id="PS51782"/>
    </source>
</evidence>
<accession>A0AA39X4W4</accession>
<comment type="similarity">
    <text evidence="3">Belongs to the secreted LysM effector family.</text>
</comment>
<comment type="caution">
    <text evidence="4">Lacks conserved residue(s) required for the propagation of feature annotation.</text>
</comment>
<comment type="caution">
    <text evidence="8">The sequence shown here is derived from an EMBL/GenBank/DDBJ whole genome shotgun (WGS) entry which is preliminary data.</text>
</comment>
<keyword evidence="1 4" id="KW-0147">Chitin-binding</keyword>
<dbReference type="Pfam" id="PF01476">
    <property type="entry name" value="LysM"/>
    <property type="match status" value="1"/>
</dbReference>
<evidence type="ECO:0000256" key="1">
    <source>
        <dbReference type="ARBA" id="ARBA00022669"/>
    </source>
</evidence>
<gene>
    <name evidence="8" type="ORF">B0T14DRAFT_135275</name>
</gene>
<proteinExistence type="inferred from homology"/>
<feature type="domain" description="LysM" evidence="7">
    <location>
        <begin position="284"/>
        <end position="332"/>
    </location>
</feature>
<keyword evidence="2" id="KW-0843">Virulence</keyword>
<dbReference type="PROSITE" id="PS50941">
    <property type="entry name" value="CHIT_BIND_I_2"/>
    <property type="match status" value="1"/>
</dbReference>
<keyword evidence="5" id="KW-0732">Signal</keyword>